<dbReference type="EMBL" id="LDZF01000004">
    <property type="protein sequence ID" value="KMK15308.1"/>
    <property type="molecule type" value="Genomic_DNA"/>
</dbReference>
<dbReference type="InterPro" id="IPR017871">
    <property type="entry name" value="ABC_transporter-like_CS"/>
</dbReference>
<feature type="domain" description="ABC transporter" evidence="9">
    <location>
        <begin position="2"/>
        <end position="242"/>
    </location>
</feature>
<keyword evidence="5 10" id="KW-0067">ATP-binding</keyword>
<evidence type="ECO:0000313" key="11">
    <source>
        <dbReference type="Proteomes" id="UP000036196"/>
    </source>
</evidence>
<keyword evidence="4" id="KW-0547">Nucleotide-binding</keyword>
<keyword evidence="3" id="KW-1003">Cell membrane</keyword>
<dbReference type="GO" id="GO:0005886">
    <property type="term" value="C:plasma membrane"/>
    <property type="evidence" value="ECO:0007669"/>
    <property type="project" value="UniProtKB-SubCell"/>
</dbReference>
<dbReference type="GO" id="GO:0006865">
    <property type="term" value="P:amino acid transport"/>
    <property type="evidence" value="ECO:0007669"/>
    <property type="project" value="UniProtKB-KW"/>
</dbReference>
<evidence type="ECO:0000256" key="5">
    <source>
        <dbReference type="ARBA" id="ARBA00022840"/>
    </source>
</evidence>
<keyword evidence="11" id="KW-1185">Reference proteome</keyword>
<keyword evidence="8" id="KW-0472">Membrane</keyword>
<comment type="subcellular location">
    <subcellularLocation>
        <location evidence="1">Cell inner membrane</location>
        <topology evidence="1">Peripheral membrane protein</topology>
    </subcellularLocation>
</comment>
<dbReference type="STRING" id="61647.LG71_09325"/>
<dbReference type="GO" id="GO:0005524">
    <property type="term" value="F:ATP binding"/>
    <property type="evidence" value="ECO:0007669"/>
    <property type="project" value="UniProtKB-KW"/>
</dbReference>
<dbReference type="Pfam" id="PF00005">
    <property type="entry name" value="ABC_tran"/>
    <property type="match status" value="1"/>
</dbReference>
<evidence type="ECO:0000256" key="3">
    <source>
        <dbReference type="ARBA" id="ARBA00022475"/>
    </source>
</evidence>
<evidence type="ECO:0000313" key="10">
    <source>
        <dbReference type="EMBL" id="KMK15308.1"/>
    </source>
</evidence>
<dbReference type="InterPro" id="IPR050086">
    <property type="entry name" value="MetN_ABC_transporter-like"/>
</dbReference>
<dbReference type="InterPro" id="IPR003439">
    <property type="entry name" value="ABC_transporter-like_ATP-bd"/>
</dbReference>
<dbReference type="PANTHER" id="PTHR43166">
    <property type="entry name" value="AMINO ACID IMPORT ATP-BINDING PROTEIN"/>
    <property type="match status" value="1"/>
</dbReference>
<dbReference type="GO" id="GO:0016887">
    <property type="term" value="F:ATP hydrolysis activity"/>
    <property type="evidence" value="ECO:0007669"/>
    <property type="project" value="InterPro"/>
</dbReference>
<comment type="caution">
    <text evidence="10">The sequence shown here is derived from an EMBL/GenBank/DDBJ whole genome shotgun (WGS) entry which is preliminary data.</text>
</comment>
<name>A0A0J5L6H4_PLUGE</name>
<dbReference type="eggNOG" id="COG1135">
    <property type="taxonomic scope" value="Bacteria"/>
</dbReference>
<dbReference type="RefSeq" id="WP_048278337.1">
    <property type="nucleotide sequence ID" value="NZ_LDZF01000004.1"/>
</dbReference>
<dbReference type="Gene3D" id="3.40.50.300">
    <property type="entry name" value="P-loop containing nucleotide triphosphate hydrolases"/>
    <property type="match status" value="1"/>
</dbReference>
<protein>
    <submittedName>
        <fullName evidence="10">Methionine ABC transporter ATP-binding protein</fullName>
    </submittedName>
</protein>
<gene>
    <name evidence="10" type="ORF">ABW06_04850</name>
</gene>
<dbReference type="PROSITE" id="PS00211">
    <property type="entry name" value="ABC_TRANSPORTER_1"/>
    <property type="match status" value="1"/>
</dbReference>
<keyword evidence="2" id="KW-0813">Transport</keyword>
<dbReference type="InterPro" id="IPR027417">
    <property type="entry name" value="P-loop_NTPase"/>
</dbReference>
<dbReference type="PROSITE" id="PS50893">
    <property type="entry name" value="ABC_TRANSPORTER_2"/>
    <property type="match status" value="1"/>
</dbReference>
<proteinExistence type="predicted"/>
<dbReference type="PATRIC" id="fig|61647.15.peg.3810"/>
<dbReference type="InterPro" id="IPR003593">
    <property type="entry name" value="AAA+_ATPase"/>
</dbReference>
<accession>A0A0J5L6H4</accession>
<organism evidence="10 11">
    <name type="scientific">Pluralibacter gergoviae</name>
    <name type="common">Enterobacter gergoviae</name>
    <dbReference type="NCBI Taxonomy" id="61647"/>
    <lineage>
        <taxon>Bacteria</taxon>
        <taxon>Pseudomonadati</taxon>
        <taxon>Pseudomonadota</taxon>
        <taxon>Gammaproteobacteria</taxon>
        <taxon>Enterobacterales</taxon>
        <taxon>Enterobacteriaceae</taxon>
        <taxon>Pluralibacter</taxon>
    </lineage>
</organism>
<keyword evidence="6" id="KW-1278">Translocase</keyword>
<sequence length="339" mass="36038">MIDIDRLHKGYRTADGGHSEVLRGLSLRVPARSVTAVVGPSGAGKSTLARCISLLERPDSGSIRVNGEDLSLLSGEALRRARRAIGTVFQSSALLGRKTAAQNIALPLAYLGVVEHEIRARVGELLESVGLSHKADAYPAQLSGGQRQRIGIARALALRPTVLLADEATSGLDPQATASVLALLRRLRDEYRLAIVLITHEMDAVRAAADAVAEIRDGRIVQYGDVGDLLAQPDSALAAQLLPLSAASARSDLLLRLSYRRDVPVATDWISRLSQQYALGIDLLGGHVEILNGRLVGRLQAGVRFQGQRLPVGRLLELLAGLGIAAEILDGAPALREAV</sequence>
<evidence type="ECO:0000256" key="4">
    <source>
        <dbReference type="ARBA" id="ARBA00022741"/>
    </source>
</evidence>
<evidence type="ECO:0000256" key="8">
    <source>
        <dbReference type="ARBA" id="ARBA00023136"/>
    </source>
</evidence>
<dbReference type="SMART" id="SM00382">
    <property type="entry name" value="AAA"/>
    <property type="match status" value="1"/>
</dbReference>
<dbReference type="AlphaFoldDB" id="A0A0J5L6H4"/>
<keyword evidence="7" id="KW-0029">Amino-acid transport</keyword>
<evidence type="ECO:0000256" key="2">
    <source>
        <dbReference type="ARBA" id="ARBA00022448"/>
    </source>
</evidence>
<evidence type="ECO:0000256" key="6">
    <source>
        <dbReference type="ARBA" id="ARBA00022967"/>
    </source>
</evidence>
<dbReference type="PANTHER" id="PTHR43166:SF30">
    <property type="entry name" value="METHIONINE IMPORT ATP-BINDING PROTEIN METN"/>
    <property type="match status" value="1"/>
</dbReference>
<evidence type="ECO:0000259" key="9">
    <source>
        <dbReference type="PROSITE" id="PS50893"/>
    </source>
</evidence>
<reference evidence="10 11" key="1">
    <citation type="submission" date="2015-05" db="EMBL/GenBank/DDBJ databases">
        <title>Genome sequences of Pluralibacter gergoviae.</title>
        <authorList>
            <person name="Greninger A.L."/>
            <person name="Miller S."/>
        </authorList>
    </citation>
    <scope>NUCLEOTIDE SEQUENCE [LARGE SCALE GENOMIC DNA]</scope>
    <source>
        <strain evidence="10 11">JS81F13</strain>
    </source>
</reference>
<dbReference type="SUPFAM" id="SSF52540">
    <property type="entry name" value="P-loop containing nucleoside triphosphate hydrolases"/>
    <property type="match status" value="1"/>
</dbReference>
<evidence type="ECO:0000256" key="7">
    <source>
        <dbReference type="ARBA" id="ARBA00022970"/>
    </source>
</evidence>
<evidence type="ECO:0000256" key="1">
    <source>
        <dbReference type="ARBA" id="ARBA00004417"/>
    </source>
</evidence>
<dbReference type="Proteomes" id="UP000036196">
    <property type="component" value="Unassembled WGS sequence"/>
</dbReference>